<gene>
    <name evidence="4" type="ORF">GCM10020221_26860</name>
</gene>
<dbReference type="Pfam" id="PF00120">
    <property type="entry name" value="Gln-synt_C"/>
    <property type="match status" value="1"/>
</dbReference>
<feature type="domain" description="GS catalytic" evidence="3">
    <location>
        <begin position="5"/>
        <end position="32"/>
    </location>
</feature>
<sequence length="43" mass="4219">MRTVAANPYLALAASLAAGLDGLDRELDPGAPGVRGAPPGQTS</sequence>
<feature type="compositionally biased region" description="Low complexity" evidence="2">
    <location>
        <begin position="29"/>
        <end position="43"/>
    </location>
</feature>
<comment type="caution">
    <text evidence="4">The sequence shown here is derived from an EMBL/GenBank/DDBJ whole genome shotgun (WGS) entry which is preliminary data.</text>
</comment>
<evidence type="ECO:0000259" key="3">
    <source>
        <dbReference type="Pfam" id="PF00120"/>
    </source>
</evidence>
<comment type="similarity">
    <text evidence="1">Belongs to the glutamine synthetase family.</text>
</comment>
<dbReference type="InterPro" id="IPR014746">
    <property type="entry name" value="Gln_synth/guanido_kin_cat_dom"/>
</dbReference>
<dbReference type="EMBL" id="BAAAXZ010000103">
    <property type="protein sequence ID" value="GAA2929689.1"/>
    <property type="molecule type" value="Genomic_DNA"/>
</dbReference>
<reference evidence="4 5" key="1">
    <citation type="journal article" date="2019" name="Int. J. Syst. Evol. Microbiol.">
        <title>The Global Catalogue of Microorganisms (GCM) 10K type strain sequencing project: providing services to taxonomists for standard genome sequencing and annotation.</title>
        <authorList>
            <consortium name="The Broad Institute Genomics Platform"/>
            <consortium name="The Broad Institute Genome Sequencing Center for Infectious Disease"/>
            <person name="Wu L."/>
            <person name="Ma J."/>
        </authorList>
    </citation>
    <scope>NUCLEOTIDE SEQUENCE [LARGE SCALE GENOMIC DNA]</scope>
    <source>
        <strain evidence="4 5">JCM 4087</strain>
    </source>
</reference>
<feature type="region of interest" description="Disordered" evidence="2">
    <location>
        <begin position="22"/>
        <end position="43"/>
    </location>
</feature>
<dbReference type="RefSeq" id="WP_344963322.1">
    <property type="nucleotide sequence ID" value="NZ_BAAAXZ010000103.1"/>
</dbReference>
<dbReference type="Gene3D" id="3.30.590.10">
    <property type="entry name" value="Glutamine synthetase/guanido kinase, catalytic domain"/>
    <property type="match status" value="1"/>
</dbReference>
<protein>
    <recommendedName>
        <fullName evidence="3">GS catalytic domain-containing protein</fullName>
    </recommendedName>
</protein>
<evidence type="ECO:0000256" key="1">
    <source>
        <dbReference type="RuleBase" id="RU000384"/>
    </source>
</evidence>
<evidence type="ECO:0000313" key="5">
    <source>
        <dbReference type="Proteomes" id="UP001501102"/>
    </source>
</evidence>
<proteinExistence type="inferred from homology"/>
<organism evidence="4 5">
    <name type="scientific">Streptomyces thioluteus</name>
    <dbReference type="NCBI Taxonomy" id="66431"/>
    <lineage>
        <taxon>Bacteria</taxon>
        <taxon>Bacillati</taxon>
        <taxon>Actinomycetota</taxon>
        <taxon>Actinomycetes</taxon>
        <taxon>Kitasatosporales</taxon>
        <taxon>Streptomycetaceae</taxon>
        <taxon>Streptomyces</taxon>
    </lineage>
</organism>
<evidence type="ECO:0000313" key="4">
    <source>
        <dbReference type="EMBL" id="GAA2929689.1"/>
    </source>
</evidence>
<accession>A0ABN3WY62</accession>
<dbReference type="InterPro" id="IPR008146">
    <property type="entry name" value="Gln_synth_cat_dom"/>
</dbReference>
<dbReference type="Proteomes" id="UP001501102">
    <property type="component" value="Unassembled WGS sequence"/>
</dbReference>
<keyword evidence="5" id="KW-1185">Reference proteome</keyword>
<dbReference type="SUPFAM" id="SSF55931">
    <property type="entry name" value="Glutamine synthetase/guanido kinase"/>
    <property type="match status" value="1"/>
</dbReference>
<name>A0ABN3WY62_STRTU</name>
<evidence type="ECO:0000256" key="2">
    <source>
        <dbReference type="SAM" id="MobiDB-lite"/>
    </source>
</evidence>